<evidence type="ECO:0000313" key="2">
    <source>
        <dbReference type="Proteomes" id="UP000789390"/>
    </source>
</evidence>
<dbReference type="InterPro" id="IPR036397">
    <property type="entry name" value="RNaseH_sf"/>
</dbReference>
<dbReference type="PANTHER" id="PTHR23044:SF61">
    <property type="entry name" value="3'-5' EXORIBONUCLEASE 1-RELATED"/>
    <property type="match status" value="1"/>
</dbReference>
<reference evidence="1" key="1">
    <citation type="submission" date="2021-11" db="EMBL/GenBank/DDBJ databases">
        <authorList>
            <person name="Schell T."/>
        </authorList>
    </citation>
    <scope>NUCLEOTIDE SEQUENCE</scope>
    <source>
        <strain evidence="1">M5</strain>
    </source>
</reference>
<accession>A0A8J2RYE0</accession>
<dbReference type="Gene3D" id="3.30.420.10">
    <property type="entry name" value="Ribonuclease H-like superfamily/Ribonuclease H"/>
    <property type="match status" value="1"/>
</dbReference>
<name>A0A8J2RYE0_9CRUS</name>
<dbReference type="EMBL" id="CAKKLH010000292">
    <property type="protein sequence ID" value="CAH0109522.1"/>
    <property type="molecule type" value="Genomic_DNA"/>
</dbReference>
<evidence type="ECO:0000313" key="1">
    <source>
        <dbReference type="EMBL" id="CAH0109522.1"/>
    </source>
</evidence>
<organism evidence="1 2">
    <name type="scientific">Daphnia galeata</name>
    <dbReference type="NCBI Taxonomy" id="27404"/>
    <lineage>
        <taxon>Eukaryota</taxon>
        <taxon>Metazoa</taxon>
        <taxon>Ecdysozoa</taxon>
        <taxon>Arthropoda</taxon>
        <taxon>Crustacea</taxon>
        <taxon>Branchiopoda</taxon>
        <taxon>Diplostraca</taxon>
        <taxon>Cladocera</taxon>
        <taxon>Anomopoda</taxon>
        <taxon>Daphniidae</taxon>
        <taxon>Daphnia</taxon>
    </lineage>
</organism>
<dbReference type="PANTHER" id="PTHR23044">
    <property type="entry name" value="3'-5' EXONUCLEASE ERI1-RELATED"/>
    <property type="match status" value="1"/>
</dbReference>
<dbReference type="OrthoDB" id="448399at2759"/>
<dbReference type="Proteomes" id="UP000789390">
    <property type="component" value="Unassembled WGS sequence"/>
</dbReference>
<dbReference type="GO" id="GO:0005737">
    <property type="term" value="C:cytoplasm"/>
    <property type="evidence" value="ECO:0007669"/>
    <property type="project" value="TreeGrafter"/>
</dbReference>
<sequence>MNLYPKISVNNISALITLSPSISRLLYFCPENLSINVNFRTEIAEVNAVAINTLNVDRRISFAGCCHPELADFSFVETIRKFSEWLYKLNSFILVTDRYSTLGVNFPNQCLLSGLSVPAYATEWLNISEFWRQRYGNQNEVTSDLLLEHFGKNRVLDNSGKRSSLCDAQSLATVVAEVLKVHQYFPFTTNQSYVQYLYSKLYTLCCSSKSSSMTNGALSSNGNLGSIHLNAELSPPPSYDDVVLCSDIFVINIDDGDGQFDLSSRWYDEQLPTYDEASATMGNYPI</sequence>
<gene>
    <name evidence="1" type="ORF">DGAL_LOCUS13000</name>
</gene>
<protein>
    <submittedName>
        <fullName evidence="1">Uncharacterized protein</fullName>
    </submittedName>
</protein>
<keyword evidence="2" id="KW-1185">Reference proteome</keyword>
<dbReference type="InterPro" id="IPR051274">
    <property type="entry name" value="3-5_Exoribonuclease"/>
</dbReference>
<dbReference type="AlphaFoldDB" id="A0A8J2RYE0"/>
<comment type="caution">
    <text evidence="1">The sequence shown here is derived from an EMBL/GenBank/DDBJ whole genome shotgun (WGS) entry which is preliminary data.</text>
</comment>
<dbReference type="GO" id="GO:0003676">
    <property type="term" value="F:nucleic acid binding"/>
    <property type="evidence" value="ECO:0007669"/>
    <property type="project" value="InterPro"/>
</dbReference>
<proteinExistence type="predicted"/>